<sequence>MSQNLCVTQSGPLSSTTTPTMCYTRPISQHHHTYLQGVKIVQFVTQSEPLSQHHHTGYKVRYTMCYTIRTCIPAPPHLFTVKTYVPAPPHLFTKVRYTMCNTVGTYVPAPPHLVTSTTTPSYKVKLHKLHNQNLCPSTTTPSYKVRFTICNTVRTYFPAPPHLFYKGNTIQNLCPSTTTPGKIMQSVTQSEPMSQHHHT</sequence>
<name>A0A8S3STQ1_MYTED</name>
<evidence type="ECO:0000313" key="2">
    <source>
        <dbReference type="Proteomes" id="UP000683360"/>
    </source>
</evidence>
<proteinExistence type="predicted"/>
<protein>
    <submittedName>
        <fullName evidence="1">Uncharacterized protein</fullName>
    </submittedName>
</protein>
<dbReference type="AlphaFoldDB" id="A0A8S3STQ1"/>
<gene>
    <name evidence="1" type="ORF">MEDL_35564</name>
</gene>
<comment type="caution">
    <text evidence="1">The sequence shown here is derived from an EMBL/GenBank/DDBJ whole genome shotgun (WGS) entry which is preliminary data.</text>
</comment>
<accession>A0A8S3STQ1</accession>
<keyword evidence="2" id="KW-1185">Reference proteome</keyword>
<dbReference type="EMBL" id="CAJPWZ010001731">
    <property type="protein sequence ID" value="CAG2222186.1"/>
    <property type="molecule type" value="Genomic_DNA"/>
</dbReference>
<reference evidence="1" key="1">
    <citation type="submission" date="2021-03" db="EMBL/GenBank/DDBJ databases">
        <authorList>
            <person name="Bekaert M."/>
        </authorList>
    </citation>
    <scope>NUCLEOTIDE SEQUENCE</scope>
</reference>
<dbReference type="Proteomes" id="UP000683360">
    <property type="component" value="Unassembled WGS sequence"/>
</dbReference>
<evidence type="ECO:0000313" key="1">
    <source>
        <dbReference type="EMBL" id="CAG2222186.1"/>
    </source>
</evidence>
<organism evidence="1 2">
    <name type="scientific">Mytilus edulis</name>
    <name type="common">Blue mussel</name>
    <dbReference type="NCBI Taxonomy" id="6550"/>
    <lineage>
        <taxon>Eukaryota</taxon>
        <taxon>Metazoa</taxon>
        <taxon>Spiralia</taxon>
        <taxon>Lophotrochozoa</taxon>
        <taxon>Mollusca</taxon>
        <taxon>Bivalvia</taxon>
        <taxon>Autobranchia</taxon>
        <taxon>Pteriomorphia</taxon>
        <taxon>Mytilida</taxon>
        <taxon>Mytiloidea</taxon>
        <taxon>Mytilidae</taxon>
        <taxon>Mytilinae</taxon>
        <taxon>Mytilus</taxon>
    </lineage>
</organism>